<dbReference type="FunFam" id="2.170.220.10:FF:000001">
    <property type="entry name" value="methionine--tRNA ligase, mitochondrial"/>
    <property type="match status" value="1"/>
</dbReference>
<dbReference type="SUPFAM" id="SSF47323">
    <property type="entry name" value="Anticodon-binding domain of a subclass of class I aminoacyl-tRNA synthetases"/>
    <property type="match status" value="1"/>
</dbReference>
<dbReference type="Gene3D" id="3.40.50.620">
    <property type="entry name" value="HUPs"/>
    <property type="match status" value="1"/>
</dbReference>
<dbReference type="PANTHER" id="PTHR43326">
    <property type="entry name" value="METHIONYL-TRNA SYNTHETASE"/>
    <property type="match status" value="1"/>
</dbReference>
<feature type="domain" description="Methionyl/Leucyl tRNA synthetase" evidence="8">
    <location>
        <begin position="154"/>
        <end position="359"/>
    </location>
</feature>
<evidence type="ECO:0000259" key="8">
    <source>
        <dbReference type="Pfam" id="PF09334"/>
    </source>
</evidence>
<evidence type="ECO:0000256" key="6">
    <source>
        <dbReference type="ARBA" id="ARBA00023146"/>
    </source>
</evidence>
<evidence type="ECO:0000256" key="2">
    <source>
        <dbReference type="ARBA" id="ARBA00022598"/>
    </source>
</evidence>
<dbReference type="Gene3D" id="1.10.730.10">
    <property type="entry name" value="Isoleucyl-tRNA Synthetase, Domain 1"/>
    <property type="match status" value="1"/>
</dbReference>
<dbReference type="EMBL" id="CAFBMM010000034">
    <property type="protein sequence ID" value="CAB4906649.1"/>
    <property type="molecule type" value="Genomic_DNA"/>
</dbReference>
<evidence type="ECO:0000256" key="4">
    <source>
        <dbReference type="ARBA" id="ARBA00022840"/>
    </source>
</evidence>
<dbReference type="AlphaFoldDB" id="A0A6J7MGB0"/>
<dbReference type="InterPro" id="IPR015413">
    <property type="entry name" value="Methionyl/Leucyl_tRNA_Synth"/>
</dbReference>
<keyword evidence="6" id="KW-0030">Aminoacyl-tRNA synthetase</keyword>
<dbReference type="Pfam" id="PF09334">
    <property type="entry name" value="tRNA-synt_1g"/>
    <property type="match status" value="2"/>
</dbReference>
<evidence type="ECO:0000256" key="1">
    <source>
        <dbReference type="ARBA" id="ARBA00012838"/>
    </source>
</evidence>
<keyword evidence="2" id="KW-0436">Ligase</keyword>
<dbReference type="EMBL" id="CAFBOF010000022">
    <property type="protein sequence ID" value="CAB4980051.1"/>
    <property type="molecule type" value="Genomic_DNA"/>
</dbReference>
<evidence type="ECO:0000313" key="12">
    <source>
        <dbReference type="EMBL" id="CAB4980051.1"/>
    </source>
</evidence>
<dbReference type="PANTHER" id="PTHR43326:SF1">
    <property type="entry name" value="METHIONINE--TRNA LIGASE, MITOCHONDRIAL"/>
    <property type="match status" value="1"/>
</dbReference>
<keyword evidence="3" id="KW-0547">Nucleotide-binding</keyword>
<feature type="domain" description="Methionyl-tRNA synthetase anticodon-binding" evidence="9">
    <location>
        <begin position="383"/>
        <end position="500"/>
    </location>
</feature>
<evidence type="ECO:0000256" key="5">
    <source>
        <dbReference type="ARBA" id="ARBA00022917"/>
    </source>
</evidence>
<dbReference type="Pfam" id="PF19303">
    <property type="entry name" value="Anticodon_3"/>
    <property type="match status" value="1"/>
</dbReference>
<keyword evidence="5" id="KW-0648">Protein biosynthesis</keyword>
<dbReference type="Gene3D" id="2.170.220.10">
    <property type="match status" value="1"/>
</dbReference>
<dbReference type="EMBL" id="CAEZYK010000011">
    <property type="protein sequence ID" value="CAB4717015.1"/>
    <property type="molecule type" value="Genomic_DNA"/>
</dbReference>
<dbReference type="HAMAP" id="MF_01228">
    <property type="entry name" value="Met_tRNA_synth_type2"/>
    <property type="match status" value="1"/>
</dbReference>
<dbReference type="NCBIfam" id="TIGR00398">
    <property type="entry name" value="metG"/>
    <property type="match status" value="1"/>
</dbReference>
<protein>
    <recommendedName>
        <fullName evidence="1">methionine--tRNA ligase</fullName>
        <ecNumber evidence="1">6.1.1.10</ecNumber>
    </recommendedName>
</protein>
<dbReference type="GO" id="GO:0006431">
    <property type="term" value="P:methionyl-tRNA aminoacylation"/>
    <property type="evidence" value="ECO:0007669"/>
    <property type="project" value="InterPro"/>
</dbReference>
<dbReference type="GO" id="GO:0005739">
    <property type="term" value="C:mitochondrion"/>
    <property type="evidence" value="ECO:0007669"/>
    <property type="project" value="UniProtKB-ARBA"/>
</dbReference>
<dbReference type="EMBL" id="CAFBPQ010000030">
    <property type="protein sequence ID" value="CAB5026832.1"/>
    <property type="molecule type" value="Genomic_DNA"/>
</dbReference>
<organism evidence="12">
    <name type="scientific">freshwater metagenome</name>
    <dbReference type="NCBI Taxonomy" id="449393"/>
    <lineage>
        <taxon>unclassified sequences</taxon>
        <taxon>metagenomes</taxon>
        <taxon>ecological metagenomes</taxon>
    </lineage>
</organism>
<comment type="catalytic activity">
    <reaction evidence="7">
        <text>tRNA(Met) + L-methionine + ATP = L-methionyl-tRNA(Met) + AMP + diphosphate</text>
        <dbReference type="Rhea" id="RHEA:13481"/>
        <dbReference type="Rhea" id="RHEA-COMP:9667"/>
        <dbReference type="Rhea" id="RHEA-COMP:9698"/>
        <dbReference type="ChEBI" id="CHEBI:30616"/>
        <dbReference type="ChEBI" id="CHEBI:33019"/>
        <dbReference type="ChEBI" id="CHEBI:57844"/>
        <dbReference type="ChEBI" id="CHEBI:78442"/>
        <dbReference type="ChEBI" id="CHEBI:78530"/>
        <dbReference type="ChEBI" id="CHEBI:456215"/>
        <dbReference type="EC" id="6.1.1.10"/>
    </reaction>
</comment>
<dbReference type="GO" id="GO:0004825">
    <property type="term" value="F:methionine-tRNA ligase activity"/>
    <property type="evidence" value="ECO:0007669"/>
    <property type="project" value="UniProtKB-EC"/>
</dbReference>
<evidence type="ECO:0000256" key="7">
    <source>
        <dbReference type="ARBA" id="ARBA00047364"/>
    </source>
</evidence>
<evidence type="ECO:0000256" key="3">
    <source>
        <dbReference type="ARBA" id="ARBA00022741"/>
    </source>
</evidence>
<dbReference type="CDD" id="cd00814">
    <property type="entry name" value="MetRS_core"/>
    <property type="match status" value="1"/>
</dbReference>
<dbReference type="GO" id="GO:0005524">
    <property type="term" value="F:ATP binding"/>
    <property type="evidence" value="ECO:0007669"/>
    <property type="project" value="UniProtKB-KW"/>
</dbReference>
<dbReference type="PRINTS" id="PR01041">
    <property type="entry name" value="TRNASYNTHMET"/>
</dbReference>
<dbReference type="NCBIfam" id="NF008900">
    <property type="entry name" value="PRK12267.1"/>
    <property type="match status" value="1"/>
</dbReference>
<evidence type="ECO:0000259" key="9">
    <source>
        <dbReference type="Pfam" id="PF19303"/>
    </source>
</evidence>
<accession>A0A6J7MGB0</accession>
<keyword evidence="4" id="KW-0067">ATP-binding</keyword>
<dbReference type="SUPFAM" id="SSF52374">
    <property type="entry name" value="Nucleotidylyl transferase"/>
    <property type="match status" value="1"/>
</dbReference>
<dbReference type="EC" id="6.1.1.10" evidence="1"/>
<dbReference type="InterPro" id="IPR009080">
    <property type="entry name" value="tRNAsynth_Ia_anticodon-bd"/>
</dbReference>
<dbReference type="InterPro" id="IPR023457">
    <property type="entry name" value="Met-tRNA_synth_2"/>
</dbReference>
<gene>
    <name evidence="10" type="ORF">UFOPK2683_00339</name>
    <name evidence="11" type="ORF">UFOPK3605_00811</name>
    <name evidence="12" type="ORF">UFOPK3897_01058</name>
    <name evidence="13" type="ORF">UFOPK4121_01017</name>
</gene>
<sequence length="506" mass="57330">MGSPFYVTTPIYYVNDVPHIGHAYTTVAADALARWRRLWGDEVVFLTGTDEHGLKIQRAAEEHGVTPKEWADKTSERFRETWELLDITNTDFIRTTEPRHKMAVQKFLQRVYDNGFIELNTYEGLYCVACEAYYADDEISDGNCPVHKRPIERVREDNYFFKLSEFQNRLLQHYTDHPEAVQPESRRNEVLGFIKGGLRDFSMSRTSISWGIPLPWDESHVAYVWFDALFNYCTAVGYGTDEAQFNKYWPVNYHLVGKDILRFHAVFWPAMLMAAGEAPPQCVFAHGFLLVGGEKMSKTALNQIAPADLVKQFGVDGFRYHFLADQRFGPDGDFSFESMVSRYNADLANNYGNLAQRVLAMTERYCGGETPAARADGPLKSAAEQAFTAVVENFASLDFPEVSAAIARLIGAANAYIEEQEPWKLYKSEETEKVFTVLGDCLETLRIVALLALPIIPNASTELWRRLGLDTDINQERFPEAAQWGRGPSGTQVISGDPLFPRLEVS</sequence>
<dbReference type="InterPro" id="IPR014758">
    <property type="entry name" value="Met-tRNA_synth"/>
</dbReference>
<feature type="domain" description="Methionyl/Leucyl tRNA synthetase" evidence="8">
    <location>
        <begin position="5"/>
        <end position="148"/>
    </location>
</feature>
<evidence type="ECO:0000313" key="10">
    <source>
        <dbReference type="EMBL" id="CAB4717015.1"/>
    </source>
</evidence>
<evidence type="ECO:0000313" key="11">
    <source>
        <dbReference type="EMBL" id="CAB4906649.1"/>
    </source>
</evidence>
<evidence type="ECO:0000313" key="13">
    <source>
        <dbReference type="EMBL" id="CAB5026832.1"/>
    </source>
</evidence>
<proteinExistence type="inferred from homology"/>
<dbReference type="InterPro" id="IPR033911">
    <property type="entry name" value="MetRS_core"/>
</dbReference>
<dbReference type="CDD" id="cd07957">
    <property type="entry name" value="Anticodon_Ia_Met"/>
    <property type="match status" value="1"/>
</dbReference>
<dbReference type="InterPro" id="IPR041872">
    <property type="entry name" value="Anticodon_Met"/>
</dbReference>
<dbReference type="InterPro" id="IPR014729">
    <property type="entry name" value="Rossmann-like_a/b/a_fold"/>
</dbReference>
<name>A0A6J7MGB0_9ZZZZ</name>
<reference evidence="12" key="1">
    <citation type="submission" date="2020-05" db="EMBL/GenBank/DDBJ databases">
        <authorList>
            <person name="Chiriac C."/>
            <person name="Salcher M."/>
            <person name="Ghai R."/>
            <person name="Kavagutti S V."/>
        </authorList>
    </citation>
    <scope>NUCLEOTIDE SEQUENCE</scope>
</reference>